<feature type="transmembrane region" description="Helical" evidence="3">
    <location>
        <begin position="424"/>
        <end position="445"/>
    </location>
</feature>
<evidence type="ECO:0000313" key="4">
    <source>
        <dbReference type="EMBL" id="CAF0729896.1"/>
    </source>
</evidence>
<protein>
    <submittedName>
        <fullName evidence="4">Uncharacterized protein</fullName>
    </submittedName>
</protein>
<dbReference type="Gene3D" id="3.90.640.10">
    <property type="entry name" value="Actin, Chain A, domain 4"/>
    <property type="match status" value="2"/>
</dbReference>
<keyword evidence="3" id="KW-0472">Membrane</keyword>
<evidence type="ECO:0000256" key="1">
    <source>
        <dbReference type="ARBA" id="ARBA00003520"/>
    </source>
</evidence>
<dbReference type="InterPro" id="IPR004000">
    <property type="entry name" value="Actin"/>
</dbReference>
<dbReference type="SUPFAM" id="SSF53067">
    <property type="entry name" value="Actin-like ATPase domain"/>
    <property type="match status" value="3"/>
</dbReference>
<dbReference type="Proteomes" id="UP000663882">
    <property type="component" value="Unassembled WGS sequence"/>
</dbReference>
<dbReference type="PRINTS" id="PR00190">
    <property type="entry name" value="ACTIN"/>
</dbReference>
<comment type="function">
    <text evidence="1">Actins are highly conserved proteins that are involved in various types of cell motility and are ubiquitously expressed in all eukaryotic cells.</text>
</comment>
<dbReference type="PANTHER" id="PTHR11937">
    <property type="entry name" value="ACTIN"/>
    <property type="match status" value="1"/>
</dbReference>
<dbReference type="OrthoDB" id="337660at2759"/>
<keyword evidence="3" id="KW-0812">Transmembrane</keyword>
<dbReference type="InterPro" id="IPR043129">
    <property type="entry name" value="ATPase_NBD"/>
</dbReference>
<organism evidence="4 5">
    <name type="scientific">Rotaria sordida</name>
    <dbReference type="NCBI Taxonomy" id="392033"/>
    <lineage>
        <taxon>Eukaryota</taxon>
        <taxon>Metazoa</taxon>
        <taxon>Spiralia</taxon>
        <taxon>Gnathifera</taxon>
        <taxon>Rotifera</taxon>
        <taxon>Eurotatoria</taxon>
        <taxon>Bdelloidea</taxon>
        <taxon>Philodinida</taxon>
        <taxon>Philodinidae</taxon>
        <taxon>Rotaria</taxon>
    </lineage>
</organism>
<evidence type="ECO:0000313" key="5">
    <source>
        <dbReference type="Proteomes" id="UP000663882"/>
    </source>
</evidence>
<comment type="caution">
    <text evidence="4">The sequence shown here is derived from an EMBL/GenBank/DDBJ whole genome shotgun (WGS) entry which is preliminary data.</text>
</comment>
<comment type="similarity">
    <text evidence="2">Belongs to the actin family.</text>
</comment>
<keyword evidence="3" id="KW-1133">Transmembrane helix</keyword>
<gene>
    <name evidence="4" type="ORF">RFH988_LOCUS24</name>
</gene>
<dbReference type="AlphaFoldDB" id="A0A813MY97"/>
<sequence length="485" mass="54690">MLVCFSFLNCSIDEGSLCKAGVASNDYPTLTNDTVVGYENKSHITGVSDKRYYGQEALEQKKTLSNPKVNREKITEIIFEKFGASGFYLAKDAVLTLLGTERTTGIVLHSGHGVTYSVTVNEGNVVPNTIRQMDIAGGDVNEYLIQLLNKNTNNSINKKDHNAVKYIKEHVCEVMSSTVIRNKSIIKYFSPEGKCFQVGEERYECMEILFNPGLLGQYCDSFTLSFMLIFSFFLALTGIHRMIYDSIMNSDIDIRQQLCSNIVLSGGKVSLFHFNINTFLFFVGTTKANGIIQRLDEDIHALMEHNFQINIAGTSEGEKLIWKGGNVAPNTLRQMDSAGGDVNEYLIQLLNKNTNNSVNKKDRNAVKYIKEHVCEVMSSTVIRNKSIIKYFSPEGKCFQVGEERYECMEILFNPGLLGQYCDSFVLSFMLIFSFFLALTGIHRMIYDPIMNSDIDIRQQLCSNIALSGGKFSLFHFNINTFLFFL</sequence>
<feature type="transmembrane region" description="Helical" evidence="3">
    <location>
        <begin position="221"/>
        <end position="239"/>
    </location>
</feature>
<dbReference type="Pfam" id="PF00022">
    <property type="entry name" value="Actin"/>
    <property type="match status" value="2"/>
</dbReference>
<dbReference type="SMART" id="SM00268">
    <property type="entry name" value="ACTIN"/>
    <property type="match status" value="1"/>
</dbReference>
<proteinExistence type="inferred from homology"/>
<evidence type="ECO:0000256" key="3">
    <source>
        <dbReference type="SAM" id="Phobius"/>
    </source>
</evidence>
<reference evidence="4" key="1">
    <citation type="submission" date="2021-02" db="EMBL/GenBank/DDBJ databases">
        <authorList>
            <person name="Nowell W R."/>
        </authorList>
    </citation>
    <scope>NUCLEOTIDE SEQUENCE</scope>
</reference>
<dbReference type="EMBL" id="CAJNOO010000001">
    <property type="protein sequence ID" value="CAF0729896.1"/>
    <property type="molecule type" value="Genomic_DNA"/>
</dbReference>
<evidence type="ECO:0000256" key="2">
    <source>
        <dbReference type="RuleBase" id="RU000487"/>
    </source>
</evidence>
<name>A0A813MY97_9BILA</name>
<accession>A0A813MY97</accession>
<dbReference type="Gene3D" id="3.30.420.40">
    <property type="match status" value="3"/>
</dbReference>